<dbReference type="EMBL" id="NAJM01000003">
    <property type="protein sequence ID" value="RVX75114.1"/>
    <property type="molecule type" value="Genomic_DNA"/>
</dbReference>
<proteinExistence type="predicted"/>
<protein>
    <recommendedName>
        <fullName evidence="4">Protamine P1</fullName>
    </recommendedName>
</protein>
<reference evidence="2 3" key="1">
    <citation type="submission" date="2017-03" db="EMBL/GenBank/DDBJ databases">
        <title>Genomes of endolithic fungi from Antarctica.</title>
        <authorList>
            <person name="Coleine C."/>
            <person name="Masonjones S."/>
            <person name="Stajich J.E."/>
        </authorList>
    </citation>
    <scope>NUCLEOTIDE SEQUENCE [LARGE SCALE GENOMIC DNA]</scope>
    <source>
        <strain evidence="2 3">CCFEE 6314</strain>
    </source>
</reference>
<organism evidence="2 3">
    <name type="scientific">Exophiala mesophila</name>
    <name type="common">Black yeast-like fungus</name>
    <dbReference type="NCBI Taxonomy" id="212818"/>
    <lineage>
        <taxon>Eukaryota</taxon>
        <taxon>Fungi</taxon>
        <taxon>Dikarya</taxon>
        <taxon>Ascomycota</taxon>
        <taxon>Pezizomycotina</taxon>
        <taxon>Eurotiomycetes</taxon>
        <taxon>Chaetothyriomycetidae</taxon>
        <taxon>Chaetothyriales</taxon>
        <taxon>Herpotrichiellaceae</taxon>
        <taxon>Exophiala</taxon>
    </lineage>
</organism>
<dbReference type="Proteomes" id="UP000288859">
    <property type="component" value="Unassembled WGS sequence"/>
</dbReference>
<sequence length="639" mass="69429">MAIIKSRAPEYPRPVPSVSAEEYPICPGTIVYHEASHELDNGVEARAAKRRRIERYAVSYLRGEPLFILTAQLRGPFTGDWQSPWSTHGNADVVVNPPKPEIPETSKIVRQRHSPLSHTPLESAQLKDKEEVHSSDHKVERWLKTNKAYGQLNHGHSQSSPTPQTGTVQRRTKKWESPMIDIEFPPVPDEVVNLAQSLPPLPADLPVLEDDPKVIQTADAQPDQEPVRRPQTRDSLVTDGVRSEFAMLASKRRSLHTIPASSHLPAFEFRRVTAKEQGDGEAPADADAVKTLPEPAVEDLPEPTTIVPTDTTKPGEALEERQSPPLINTEQSLSKASSYNETENQLPSAQVIAPPPQQSTISNLSSHGDMLLELHPSNAPVDGVLTGESGCANPAEPAKAPGNTRTSNMTSALKADEHPHSVVDGAKEVLVKDLDVTPKVDFARQFNTQQMVNSITPFAMSTVKKTSYGAGSKSSPAKTTKSRTSRNKKRASFALEETVSASSSHASIRMTMKVAKPAKSLNANEKILEDNGAQEISQEGDVDISFSGTRLIRDKGGEETSSRGILKASIMSGSLNDIKSSKHTASSSAKQDAQRVNPFSMGEDEMELNDDTFDVAAAIDDLGSFLGTWDAEMEAAGLR</sequence>
<feature type="region of interest" description="Disordered" evidence="1">
    <location>
        <begin position="108"/>
        <end position="138"/>
    </location>
</feature>
<evidence type="ECO:0008006" key="4">
    <source>
        <dbReference type="Google" id="ProtNLM"/>
    </source>
</evidence>
<evidence type="ECO:0000256" key="1">
    <source>
        <dbReference type="SAM" id="MobiDB-lite"/>
    </source>
</evidence>
<feature type="region of interest" description="Disordered" evidence="1">
    <location>
        <begin position="275"/>
        <end position="356"/>
    </location>
</feature>
<gene>
    <name evidence="2" type="ORF">B0A52_01391</name>
</gene>
<feature type="region of interest" description="Disordered" evidence="1">
    <location>
        <begin position="151"/>
        <end position="173"/>
    </location>
</feature>
<dbReference type="OrthoDB" id="5419922at2759"/>
<feature type="compositionally biased region" description="Polar residues" evidence="1">
    <location>
        <begin position="325"/>
        <end position="348"/>
    </location>
</feature>
<name>A0A438NHB1_EXOME</name>
<feature type="compositionally biased region" description="Basic residues" evidence="1">
    <location>
        <begin position="480"/>
        <end position="491"/>
    </location>
</feature>
<evidence type="ECO:0000313" key="2">
    <source>
        <dbReference type="EMBL" id="RVX75114.1"/>
    </source>
</evidence>
<feature type="compositionally biased region" description="Basic and acidic residues" evidence="1">
    <location>
        <begin position="125"/>
        <end position="138"/>
    </location>
</feature>
<accession>A0A438NHB1</accession>
<evidence type="ECO:0000313" key="3">
    <source>
        <dbReference type="Proteomes" id="UP000288859"/>
    </source>
</evidence>
<dbReference type="VEuPathDB" id="FungiDB:PV10_04610"/>
<comment type="caution">
    <text evidence="2">The sequence shown here is derived from an EMBL/GenBank/DDBJ whole genome shotgun (WGS) entry which is preliminary data.</text>
</comment>
<dbReference type="AlphaFoldDB" id="A0A438NHB1"/>
<feature type="region of interest" description="Disordered" evidence="1">
    <location>
        <begin position="466"/>
        <end position="499"/>
    </location>
</feature>
<feature type="compositionally biased region" description="Polar residues" evidence="1">
    <location>
        <begin position="154"/>
        <end position="169"/>
    </location>
</feature>